<feature type="compositionally biased region" description="Basic and acidic residues" evidence="1">
    <location>
        <begin position="46"/>
        <end position="65"/>
    </location>
</feature>
<gene>
    <name evidence="2" type="ORF">Ga0123461_1548</name>
</gene>
<feature type="compositionally biased region" description="Polar residues" evidence="1">
    <location>
        <begin position="150"/>
        <end position="164"/>
    </location>
</feature>
<keyword evidence="3" id="KW-1185">Reference proteome</keyword>
<accession>A0A2K8KYV7</accession>
<name>A0A2K8KYV7_MARES</name>
<evidence type="ECO:0000256" key="1">
    <source>
        <dbReference type="SAM" id="MobiDB-lite"/>
    </source>
</evidence>
<feature type="region of interest" description="Disordered" evidence="1">
    <location>
        <begin position="46"/>
        <end position="66"/>
    </location>
</feature>
<proteinExistence type="predicted"/>
<reference evidence="2 3" key="1">
    <citation type="submission" date="2016-12" db="EMBL/GenBank/DDBJ databases">
        <title>Isolation and genomic insights into novel planktonic Zetaproteobacteria from stratified waters of the Chesapeake Bay.</title>
        <authorList>
            <person name="McAllister S.M."/>
            <person name="Kato S."/>
            <person name="Chan C.S."/>
            <person name="Chiu B.K."/>
            <person name="Field E.K."/>
        </authorList>
    </citation>
    <scope>NUCLEOTIDE SEQUENCE [LARGE SCALE GENOMIC DNA]</scope>
    <source>
        <strain evidence="2 3">CP-5</strain>
    </source>
</reference>
<feature type="region of interest" description="Disordered" evidence="1">
    <location>
        <begin position="140"/>
        <end position="164"/>
    </location>
</feature>
<evidence type="ECO:0008006" key="4">
    <source>
        <dbReference type="Google" id="ProtNLM"/>
    </source>
</evidence>
<evidence type="ECO:0000313" key="3">
    <source>
        <dbReference type="Proteomes" id="UP000231701"/>
    </source>
</evidence>
<sequence length="164" mass="18089">MKQLLIVAVAVFMAIPVSYAGITYKCESPSGSISWQDSPCESGKELSRKRMRDYSRENASKKGHGELTATQANQLIRLKKIKIGMSKKDVIKSWGVPSKTLVSMTAQERSERLVYYNYSEVPVVMVARGVVTAINYSKAKPKSAKPSKSLGTVNSSGYGQYNKQ</sequence>
<dbReference type="KEGG" id="maes:Ga0123461_1548"/>
<protein>
    <recommendedName>
        <fullName evidence="4">DUF4124 domain-containing protein</fullName>
    </recommendedName>
</protein>
<organism evidence="2 3">
    <name type="scientific">Mariprofundus aestuarium</name>
    <dbReference type="NCBI Taxonomy" id="1921086"/>
    <lineage>
        <taxon>Bacteria</taxon>
        <taxon>Pseudomonadati</taxon>
        <taxon>Pseudomonadota</taxon>
        <taxon>Candidatius Mariprofundia</taxon>
        <taxon>Mariprofundales</taxon>
        <taxon>Mariprofundaceae</taxon>
        <taxon>Mariprofundus</taxon>
    </lineage>
</organism>
<dbReference type="OrthoDB" id="1375362at2"/>
<evidence type="ECO:0000313" key="2">
    <source>
        <dbReference type="EMBL" id="ATX79962.1"/>
    </source>
</evidence>
<dbReference type="RefSeq" id="WP_157819281.1">
    <property type="nucleotide sequence ID" value="NZ_CP018799.1"/>
</dbReference>
<dbReference type="Proteomes" id="UP000231701">
    <property type="component" value="Chromosome"/>
</dbReference>
<dbReference type="AlphaFoldDB" id="A0A2K8KYV7"/>
<dbReference type="EMBL" id="CP018799">
    <property type="protein sequence ID" value="ATX79962.1"/>
    <property type="molecule type" value="Genomic_DNA"/>
</dbReference>